<proteinExistence type="predicted"/>
<dbReference type="Gene3D" id="2.40.128.140">
    <property type="entry name" value="Outer membrane protein"/>
    <property type="match status" value="1"/>
</dbReference>
<dbReference type="InterPro" id="IPR018707">
    <property type="entry name" value="LpxR"/>
</dbReference>
<feature type="signal peptide" evidence="1">
    <location>
        <begin position="1"/>
        <end position="23"/>
    </location>
</feature>
<feature type="chain" id="PRO_5003484016" evidence="1">
    <location>
        <begin position="24"/>
        <end position="331"/>
    </location>
</feature>
<sequence>MNKYSYCATMIAAILSTTTMANASSLAISVANDDAGIFQPSLNALYGHPAADRREIPVGRPAADRGDYTAGLFLGYSHDLTDASQLSFHIAQDIYSPSGANKRKPEAVKGDRAFSAFLHTGLEWNSLATNWLRYRLGTDIGVIGPDAGGQEVQNRAHRIIGAEKYPAWQDQIENRYGYTAKGMVSLTPAIDILGVNVGFYPEVSAVGGNLFQYLGYGATVALGNDKTFNSDNGFGLLSRRGLIHTQKEGLIYKVFAGVERREVDKNYTLQGKTLQTKMETVDINKTVDEYRVGATIGYSPVAFSLSLNKVTSEFRTGDDYSYINGDITFFF</sequence>
<evidence type="ECO:0000256" key="1">
    <source>
        <dbReference type="SAM" id="SignalP"/>
    </source>
</evidence>
<dbReference type="InterPro" id="IPR037107">
    <property type="entry name" value="Put_OMP_sf"/>
</dbReference>
<dbReference type="Pfam" id="PF09982">
    <property type="entry name" value="LpxR"/>
    <property type="match status" value="1"/>
</dbReference>
<evidence type="ECO:0000313" key="3">
    <source>
        <dbReference type="Proteomes" id="UP000003536"/>
    </source>
</evidence>
<comment type="caution">
    <text evidence="2">The sequence shown here is derived from an EMBL/GenBank/DDBJ whole genome shotgun (WGS) entry which is preliminary data.</text>
</comment>
<accession>G5SCN8</accession>
<organism evidence="2 3">
    <name type="scientific">Salmonella enterica subsp. enterica serovar Wandsworth str. A4-580</name>
    <dbReference type="NCBI Taxonomy" id="913086"/>
    <lineage>
        <taxon>Bacteria</taxon>
        <taxon>Pseudomonadati</taxon>
        <taxon>Pseudomonadota</taxon>
        <taxon>Gammaproteobacteria</taxon>
        <taxon>Enterobacterales</taxon>
        <taxon>Enterobacteriaceae</taxon>
        <taxon>Salmonella</taxon>
    </lineage>
</organism>
<protein>
    <submittedName>
        <fullName evidence="2">Putative outer membrane protein</fullName>
    </submittedName>
</protein>
<dbReference type="Proteomes" id="UP000003536">
    <property type="component" value="Unassembled WGS sequence"/>
</dbReference>
<gene>
    <name evidence="2" type="ORF">LTSEWAN_3018</name>
</gene>
<reference evidence="2 3" key="1">
    <citation type="journal article" date="2011" name="BMC Genomics">
        <title>Genome sequencing reveals diversification of virulence factor content and possible host adaptation in distinct subpopulations of Salmonella enterica.</title>
        <authorList>
            <person name="den Bakker H.C."/>
            <person name="Moreno Switt A.I."/>
            <person name="Govoni G."/>
            <person name="Cummings C.A."/>
            <person name="Ranieri M.L."/>
            <person name="Degoricija L."/>
            <person name="Hoelzer K."/>
            <person name="Rodriguez-Rivera L.D."/>
            <person name="Brown S."/>
            <person name="Bolchacova E."/>
            <person name="Furtado M.R."/>
            <person name="Wiedmann M."/>
        </authorList>
    </citation>
    <scope>NUCLEOTIDE SEQUENCE [LARGE SCALE GENOMIC DNA]</scope>
    <source>
        <strain evidence="2 3">A4-580</strain>
    </source>
</reference>
<dbReference type="EMBL" id="AFCX01001005">
    <property type="protein sequence ID" value="EHD02475.1"/>
    <property type="molecule type" value="Genomic_DNA"/>
</dbReference>
<keyword evidence="1" id="KW-0732">Signal</keyword>
<name>G5SCN8_SALET</name>
<dbReference type="PATRIC" id="fig|913086.3.peg.2299"/>
<dbReference type="AlphaFoldDB" id="G5SCN8"/>
<evidence type="ECO:0000313" key="2">
    <source>
        <dbReference type="EMBL" id="EHD02475.1"/>
    </source>
</evidence>